<dbReference type="Proteomes" id="UP001652504">
    <property type="component" value="Unassembled WGS sequence"/>
</dbReference>
<dbReference type="PANTHER" id="PTHR43877:SF2">
    <property type="entry name" value="AMINOALKYLPHOSPHONATE N-ACETYLTRANSFERASE-RELATED"/>
    <property type="match status" value="1"/>
</dbReference>
<evidence type="ECO:0000256" key="1">
    <source>
        <dbReference type="ARBA" id="ARBA00022679"/>
    </source>
</evidence>
<dbReference type="InterPro" id="IPR000182">
    <property type="entry name" value="GNAT_dom"/>
</dbReference>
<evidence type="ECO:0000259" key="3">
    <source>
        <dbReference type="PROSITE" id="PS51186"/>
    </source>
</evidence>
<dbReference type="PANTHER" id="PTHR43877">
    <property type="entry name" value="AMINOALKYLPHOSPHONATE N-ACETYLTRANSFERASE-RELATED-RELATED"/>
    <property type="match status" value="1"/>
</dbReference>
<reference evidence="4 5" key="1">
    <citation type="submission" date="2022-10" db="EMBL/GenBank/DDBJ databases">
        <title>Aestuariibacter sp. AA17 isolated from Montipora capitata coral fragment.</title>
        <authorList>
            <person name="Emsley S.A."/>
            <person name="Pfannmuller K.M."/>
            <person name="Loughran R.M."/>
            <person name="Shlafstein M."/>
            <person name="Papke E."/>
            <person name="Saw J.H."/>
            <person name="Ushijima B."/>
            <person name="Videau P."/>
        </authorList>
    </citation>
    <scope>NUCLEOTIDE SEQUENCE [LARGE SCALE GENOMIC DNA]</scope>
    <source>
        <strain evidence="4 5">AA17</strain>
    </source>
</reference>
<dbReference type="Pfam" id="PF11814">
    <property type="entry name" value="DUF3335"/>
    <property type="match status" value="1"/>
</dbReference>
<dbReference type="RefSeq" id="WP_263712810.1">
    <property type="nucleotide sequence ID" value="NZ_JAOWKX010000006.1"/>
</dbReference>
<protein>
    <submittedName>
        <fullName evidence="4">GNAT family N-acetyltransferase/peptidase C39 family protein</fullName>
    </submittedName>
</protein>
<dbReference type="InterPro" id="IPR021770">
    <property type="entry name" value="DUF3335"/>
</dbReference>
<proteinExistence type="predicted"/>
<comment type="caution">
    <text evidence="4">The sequence shown here is derived from an EMBL/GenBank/DDBJ whole genome shotgun (WGS) entry which is preliminary data.</text>
</comment>
<dbReference type="CDD" id="cd04301">
    <property type="entry name" value="NAT_SF"/>
    <property type="match status" value="1"/>
</dbReference>
<evidence type="ECO:0000313" key="5">
    <source>
        <dbReference type="Proteomes" id="UP001652504"/>
    </source>
</evidence>
<dbReference type="Gene3D" id="3.40.630.30">
    <property type="match status" value="1"/>
</dbReference>
<dbReference type="PROSITE" id="PS51186">
    <property type="entry name" value="GNAT"/>
    <property type="match status" value="1"/>
</dbReference>
<dbReference type="SUPFAM" id="SSF55729">
    <property type="entry name" value="Acyl-CoA N-acyltransferases (Nat)"/>
    <property type="match status" value="1"/>
</dbReference>
<dbReference type="Pfam" id="PF00583">
    <property type="entry name" value="Acetyltransf_1"/>
    <property type="match status" value="1"/>
</dbReference>
<dbReference type="InterPro" id="IPR050832">
    <property type="entry name" value="Bact_Acetyltransf"/>
</dbReference>
<accession>A0ABT3AA70</accession>
<evidence type="ECO:0000313" key="4">
    <source>
        <dbReference type="EMBL" id="MCV2885523.1"/>
    </source>
</evidence>
<evidence type="ECO:0000256" key="2">
    <source>
        <dbReference type="ARBA" id="ARBA00023315"/>
    </source>
</evidence>
<keyword evidence="5" id="KW-1185">Reference proteome</keyword>
<sequence length="374" mass="42112">MALPAVANTKVDIRDVQKSDINALTQLEQTCFATDRLSKRQFSYWLKAQHRVFLVAESNGSLLGYGLVIMRKGTRLARLYSIAVSPDARGLGLGKQLIEALEQTTLSFDKLFMRLEVAENNEAAISLYKSMGYKVFGTYTHYYEDNSNALRMQKDIRQQFVARKLSPYPWYQQTTEFTCGPSSLMMALGKLDKQFVLSQRLELDLWREATTIFMMAGHGGCHPIGLALAAHKRGYKSEVFINQALPLFTGGVRSTHKKEIIEHVELHFEEQATAEGITIKNEEFTLEHLKAALSSGKAVLTMISTYQLDGHKVPHWIAVTAIDDTCLYIHDPCVDDLHSAPLDCQHIPIALDDFYKLSSYGKTKLRTAVLLSLQ</sequence>
<keyword evidence="2" id="KW-0012">Acyltransferase</keyword>
<dbReference type="Gene3D" id="3.90.70.10">
    <property type="entry name" value="Cysteine proteinases"/>
    <property type="match status" value="1"/>
</dbReference>
<name>A0ABT3AA70_9ALTE</name>
<dbReference type="EMBL" id="JAOWKX010000006">
    <property type="protein sequence ID" value="MCV2885523.1"/>
    <property type="molecule type" value="Genomic_DNA"/>
</dbReference>
<organism evidence="4 5">
    <name type="scientific">Fluctibacter corallii</name>
    <dbReference type="NCBI Taxonomy" id="2984329"/>
    <lineage>
        <taxon>Bacteria</taxon>
        <taxon>Pseudomonadati</taxon>
        <taxon>Pseudomonadota</taxon>
        <taxon>Gammaproteobacteria</taxon>
        <taxon>Alteromonadales</taxon>
        <taxon>Alteromonadaceae</taxon>
        <taxon>Fluctibacter</taxon>
    </lineage>
</organism>
<keyword evidence="1" id="KW-0808">Transferase</keyword>
<feature type="domain" description="N-acetyltransferase" evidence="3">
    <location>
        <begin position="11"/>
        <end position="157"/>
    </location>
</feature>
<dbReference type="InterPro" id="IPR016181">
    <property type="entry name" value="Acyl_CoA_acyltransferase"/>
</dbReference>
<gene>
    <name evidence="4" type="ORF">OE749_12535</name>
</gene>